<name>A0A918JHX8_9ALTE</name>
<dbReference type="Proteomes" id="UP000631300">
    <property type="component" value="Unassembled WGS sequence"/>
</dbReference>
<dbReference type="Pfam" id="PF00571">
    <property type="entry name" value="CBS"/>
    <property type="match status" value="2"/>
</dbReference>
<evidence type="ECO:0000313" key="4">
    <source>
        <dbReference type="EMBL" id="GGW76688.1"/>
    </source>
</evidence>
<dbReference type="PROSITE" id="PS51371">
    <property type="entry name" value="CBS"/>
    <property type="match status" value="2"/>
</dbReference>
<dbReference type="PANTHER" id="PTHR43080">
    <property type="entry name" value="CBS DOMAIN-CONTAINING PROTEIN CBSX3, MITOCHONDRIAL"/>
    <property type="match status" value="1"/>
</dbReference>
<feature type="domain" description="CBS" evidence="3">
    <location>
        <begin position="23"/>
        <end position="81"/>
    </location>
</feature>
<evidence type="ECO:0000256" key="2">
    <source>
        <dbReference type="PROSITE-ProRule" id="PRU00703"/>
    </source>
</evidence>
<dbReference type="PANTHER" id="PTHR43080:SF2">
    <property type="entry name" value="CBS DOMAIN-CONTAINING PROTEIN"/>
    <property type="match status" value="1"/>
</dbReference>
<proteinExistence type="predicted"/>
<dbReference type="CDD" id="cd04629">
    <property type="entry name" value="CBS_pair_bac"/>
    <property type="match status" value="1"/>
</dbReference>
<evidence type="ECO:0000256" key="1">
    <source>
        <dbReference type="ARBA" id="ARBA00023122"/>
    </source>
</evidence>
<evidence type="ECO:0000313" key="5">
    <source>
        <dbReference type="Proteomes" id="UP000631300"/>
    </source>
</evidence>
<dbReference type="SUPFAM" id="SSF54631">
    <property type="entry name" value="CBS-domain pair"/>
    <property type="match status" value="1"/>
</dbReference>
<keyword evidence="1 2" id="KW-0129">CBS domain</keyword>
<comment type="caution">
    <text evidence="4">The sequence shown here is derived from an EMBL/GenBank/DDBJ whole genome shotgun (WGS) entry which is preliminary data.</text>
</comment>
<dbReference type="InterPro" id="IPR046342">
    <property type="entry name" value="CBS_dom_sf"/>
</dbReference>
<dbReference type="AlphaFoldDB" id="A0A918JHX8"/>
<reference evidence="4" key="1">
    <citation type="journal article" date="2014" name="Int. J. Syst. Evol. Microbiol.">
        <title>Complete genome sequence of Corynebacterium casei LMG S-19264T (=DSM 44701T), isolated from a smear-ripened cheese.</title>
        <authorList>
            <consortium name="US DOE Joint Genome Institute (JGI-PGF)"/>
            <person name="Walter F."/>
            <person name="Albersmeier A."/>
            <person name="Kalinowski J."/>
            <person name="Ruckert C."/>
        </authorList>
    </citation>
    <scope>NUCLEOTIDE SEQUENCE</scope>
    <source>
        <strain evidence="4">KCTC 22164</strain>
    </source>
</reference>
<feature type="domain" description="CBS" evidence="3">
    <location>
        <begin position="90"/>
        <end position="146"/>
    </location>
</feature>
<accession>A0A918JHX8</accession>
<dbReference type="InterPro" id="IPR044729">
    <property type="entry name" value="CBS_bac"/>
</dbReference>
<sequence>MQVTMVHLQGRNTMESLQVSDYMNTHPVKLGLKMPVAEAVEWLLASGQTGGPVVDEKGKVVGFLSEQDCISQMIESSYYREQVCRVADIMRTPALTVKPYMSVLELAQLLLREKPRIYPVVDDDGVLCGSINRTNILKAIDVQLRSGYRKVAS</sequence>
<dbReference type="SMART" id="SM00116">
    <property type="entry name" value="CBS"/>
    <property type="match status" value="2"/>
</dbReference>
<dbReference type="InterPro" id="IPR051257">
    <property type="entry name" value="Diverse_CBS-Domain"/>
</dbReference>
<dbReference type="EMBL" id="BMXP01000001">
    <property type="protein sequence ID" value="GGW76688.1"/>
    <property type="molecule type" value="Genomic_DNA"/>
</dbReference>
<dbReference type="InterPro" id="IPR000644">
    <property type="entry name" value="CBS_dom"/>
</dbReference>
<dbReference type="Gene3D" id="3.10.580.10">
    <property type="entry name" value="CBS-domain"/>
    <property type="match status" value="1"/>
</dbReference>
<gene>
    <name evidence="4" type="ORF">GCM10007391_06790</name>
</gene>
<keyword evidence="5" id="KW-1185">Reference proteome</keyword>
<protein>
    <submittedName>
        <fullName evidence="4">CBS domain-containing protein</fullName>
    </submittedName>
</protein>
<reference evidence="4" key="2">
    <citation type="submission" date="2020-09" db="EMBL/GenBank/DDBJ databases">
        <authorList>
            <person name="Sun Q."/>
            <person name="Kim S."/>
        </authorList>
    </citation>
    <scope>NUCLEOTIDE SEQUENCE</scope>
    <source>
        <strain evidence="4">KCTC 22164</strain>
    </source>
</reference>
<evidence type="ECO:0000259" key="3">
    <source>
        <dbReference type="PROSITE" id="PS51371"/>
    </source>
</evidence>
<organism evidence="4 5">
    <name type="scientific">Alteromonas halophila</name>
    <dbReference type="NCBI Taxonomy" id="516698"/>
    <lineage>
        <taxon>Bacteria</taxon>
        <taxon>Pseudomonadati</taxon>
        <taxon>Pseudomonadota</taxon>
        <taxon>Gammaproteobacteria</taxon>
        <taxon>Alteromonadales</taxon>
        <taxon>Alteromonadaceae</taxon>
        <taxon>Alteromonas/Salinimonas group</taxon>
        <taxon>Alteromonas</taxon>
    </lineage>
</organism>